<dbReference type="FunFam" id="3.10.20.30:FF:000002">
    <property type="entry name" value="GTP pyrophosphokinase (RelA/SpoT)"/>
    <property type="match status" value="1"/>
</dbReference>
<organism evidence="7 8">
    <name type="scientific">Frankia canadensis</name>
    <dbReference type="NCBI Taxonomy" id="1836972"/>
    <lineage>
        <taxon>Bacteria</taxon>
        <taxon>Bacillati</taxon>
        <taxon>Actinomycetota</taxon>
        <taxon>Actinomycetes</taxon>
        <taxon>Frankiales</taxon>
        <taxon>Frankiaceae</taxon>
        <taxon>Frankia</taxon>
    </lineage>
</organism>
<gene>
    <name evidence="7" type="ORF">FRACA_520023</name>
</gene>
<dbReference type="Gene3D" id="1.10.3210.10">
    <property type="entry name" value="Hypothetical protein af1432"/>
    <property type="match status" value="1"/>
</dbReference>
<dbReference type="RefSeq" id="WP_101834255.1">
    <property type="nucleotide sequence ID" value="NZ_FZMO01000468.1"/>
</dbReference>
<dbReference type="PANTHER" id="PTHR21262">
    <property type="entry name" value="GUANOSINE-3',5'-BIS DIPHOSPHATE 3'-PYROPHOSPHOHYDROLASE"/>
    <property type="match status" value="1"/>
</dbReference>
<name>A0A2I2KYM5_9ACTN</name>
<feature type="compositionally biased region" description="Low complexity" evidence="3">
    <location>
        <begin position="678"/>
        <end position="693"/>
    </location>
</feature>
<dbReference type="InterPro" id="IPR045865">
    <property type="entry name" value="ACT-like_dom_sf"/>
</dbReference>
<comment type="function">
    <text evidence="2">In eubacteria ppGpp (guanosine 3'-diphosphate 5'-diphosphate) is a mediator of the stringent response that coordinates a variety of cellular activities in response to changes in nutritional abundance.</text>
</comment>
<keyword evidence="8" id="KW-1185">Reference proteome</keyword>
<dbReference type="Pfam" id="PF13328">
    <property type="entry name" value="HD_4"/>
    <property type="match status" value="1"/>
</dbReference>
<dbReference type="Gene3D" id="3.30.70.260">
    <property type="match status" value="1"/>
</dbReference>
<feature type="region of interest" description="Disordered" evidence="3">
    <location>
        <begin position="730"/>
        <end position="753"/>
    </location>
</feature>
<dbReference type="SUPFAM" id="SSF81301">
    <property type="entry name" value="Nucleotidyltransferase"/>
    <property type="match status" value="1"/>
</dbReference>
<dbReference type="GO" id="GO:0015969">
    <property type="term" value="P:guanosine tetraphosphate metabolic process"/>
    <property type="evidence" value="ECO:0007669"/>
    <property type="project" value="InterPro"/>
</dbReference>
<dbReference type="InterPro" id="IPR002912">
    <property type="entry name" value="ACT_dom"/>
</dbReference>
<dbReference type="InterPro" id="IPR007685">
    <property type="entry name" value="RelA_SpoT"/>
</dbReference>
<evidence type="ECO:0000313" key="7">
    <source>
        <dbReference type="EMBL" id="SNQ50758.1"/>
    </source>
</evidence>
<protein>
    <submittedName>
        <fullName evidence="7">(P)ppGpp synthetase</fullName>
    </submittedName>
</protein>
<dbReference type="Pfam" id="PF13291">
    <property type="entry name" value="ACT_4"/>
    <property type="match status" value="1"/>
</dbReference>
<evidence type="ECO:0000256" key="2">
    <source>
        <dbReference type="RuleBase" id="RU003847"/>
    </source>
</evidence>
<feature type="region of interest" description="Disordered" evidence="3">
    <location>
        <begin position="911"/>
        <end position="931"/>
    </location>
</feature>
<dbReference type="CDD" id="cd04876">
    <property type="entry name" value="ACT_RelA-SpoT"/>
    <property type="match status" value="1"/>
</dbReference>
<comment type="similarity">
    <text evidence="2">Belongs to the relA/spoT family.</text>
</comment>
<evidence type="ECO:0000256" key="3">
    <source>
        <dbReference type="SAM" id="MobiDB-lite"/>
    </source>
</evidence>
<dbReference type="SMART" id="SM00954">
    <property type="entry name" value="RelA_SpoT"/>
    <property type="match status" value="1"/>
</dbReference>
<dbReference type="GO" id="GO:0005886">
    <property type="term" value="C:plasma membrane"/>
    <property type="evidence" value="ECO:0007669"/>
    <property type="project" value="TreeGrafter"/>
</dbReference>
<feature type="region of interest" description="Disordered" evidence="3">
    <location>
        <begin position="1"/>
        <end position="28"/>
    </location>
</feature>
<dbReference type="FunFam" id="1.10.3210.10:FF:000001">
    <property type="entry name" value="GTP pyrophosphokinase RelA"/>
    <property type="match status" value="1"/>
</dbReference>
<evidence type="ECO:0000259" key="4">
    <source>
        <dbReference type="PROSITE" id="PS51671"/>
    </source>
</evidence>
<dbReference type="Pfam" id="PF02824">
    <property type="entry name" value="TGS"/>
    <property type="match status" value="1"/>
</dbReference>
<feature type="domain" description="ACT" evidence="4">
    <location>
        <begin position="836"/>
        <end position="910"/>
    </location>
</feature>
<evidence type="ECO:0000259" key="6">
    <source>
        <dbReference type="PROSITE" id="PS51880"/>
    </source>
</evidence>
<dbReference type="InterPro" id="IPR004095">
    <property type="entry name" value="TGS"/>
</dbReference>
<feature type="domain" description="HD" evidence="5">
    <location>
        <begin position="102"/>
        <end position="199"/>
    </location>
</feature>
<dbReference type="SUPFAM" id="SSF109604">
    <property type="entry name" value="HD-domain/PDEase-like"/>
    <property type="match status" value="1"/>
</dbReference>
<dbReference type="CDD" id="cd01668">
    <property type="entry name" value="TGS_RSH"/>
    <property type="match status" value="1"/>
</dbReference>
<dbReference type="PROSITE" id="PS51880">
    <property type="entry name" value="TGS"/>
    <property type="match status" value="1"/>
</dbReference>
<dbReference type="AlphaFoldDB" id="A0A2I2KYM5"/>
<dbReference type="InterPro" id="IPR003607">
    <property type="entry name" value="HD/PDEase_dom"/>
</dbReference>
<proteinExistence type="inferred from homology"/>
<dbReference type="NCBIfam" id="TIGR00691">
    <property type="entry name" value="spoT_relA"/>
    <property type="match status" value="1"/>
</dbReference>
<dbReference type="SMART" id="SM00471">
    <property type="entry name" value="HDc"/>
    <property type="match status" value="1"/>
</dbReference>
<dbReference type="PROSITE" id="PS51671">
    <property type="entry name" value="ACT"/>
    <property type="match status" value="1"/>
</dbReference>
<reference evidence="7 8" key="1">
    <citation type="submission" date="2017-06" db="EMBL/GenBank/DDBJ databases">
        <authorList>
            <person name="Kim H.J."/>
            <person name="Triplett B.A."/>
        </authorList>
    </citation>
    <scope>NUCLEOTIDE SEQUENCE [LARGE SCALE GENOMIC DNA]</scope>
    <source>
        <strain evidence="7">FRACA_ARgP5</strain>
    </source>
</reference>
<dbReference type="Pfam" id="PF04607">
    <property type="entry name" value="RelA_SpoT"/>
    <property type="match status" value="1"/>
</dbReference>
<evidence type="ECO:0000313" key="8">
    <source>
        <dbReference type="Proteomes" id="UP000234331"/>
    </source>
</evidence>
<dbReference type="InterPro" id="IPR004811">
    <property type="entry name" value="RelA/Spo_fam"/>
</dbReference>
<dbReference type="InterPro" id="IPR012675">
    <property type="entry name" value="Beta-grasp_dom_sf"/>
</dbReference>
<dbReference type="InterPro" id="IPR012676">
    <property type="entry name" value="TGS-like"/>
</dbReference>
<feature type="domain" description="TGS" evidence="6">
    <location>
        <begin position="435"/>
        <end position="500"/>
    </location>
</feature>
<feature type="region of interest" description="Disordered" evidence="3">
    <location>
        <begin position="596"/>
        <end position="633"/>
    </location>
</feature>
<accession>A0A2I2KYM5</accession>
<dbReference type="InterPro" id="IPR033655">
    <property type="entry name" value="TGS_RelA/SpoT"/>
</dbReference>
<feature type="compositionally biased region" description="Low complexity" evidence="3">
    <location>
        <begin position="655"/>
        <end position="671"/>
    </location>
</feature>
<dbReference type="CDD" id="cd05399">
    <property type="entry name" value="NT_Rel-Spo_like"/>
    <property type="match status" value="1"/>
</dbReference>
<dbReference type="PANTHER" id="PTHR21262:SF31">
    <property type="entry name" value="GTP PYROPHOSPHOKINASE"/>
    <property type="match status" value="1"/>
</dbReference>
<dbReference type="SUPFAM" id="SSF81271">
    <property type="entry name" value="TGS-like"/>
    <property type="match status" value="1"/>
</dbReference>
<dbReference type="Gene3D" id="3.30.460.10">
    <property type="entry name" value="Beta Polymerase, domain 2"/>
    <property type="match status" value="1"/>
</dbReference>
<dbReference type="Gene3D" id="3.10.20.30">
    <property type="match status" value="1"/>
</dbReference>
<dbReference type="CDD" id="cd00077">
    <property type="entry name" value="HDc"/>
    <property type="match status" value="1"/>
</dbReference>
<dbReference type="InterPro" id="IPR043519">
    <property type="entry name" value="NT_sf"/>
</dbReference>
<evidence type="ECO:0000256" key="1">
    <source>
        <dbReference type="ARBA" id="ARBA00025704"/>
    </source>
</evidence>
<feature type="compositionally biased region" description="Low complexity" evidence="3">
    <location>
        <begin position="596"/>
        <end position="606"/>
    </location>
</feature>
<feature type="region of interest" description="Disordered" evidence="3">
    <location>
        <begin position="651"/>
        <end position="714"/>
    </location>
</feature>
<dbReference type="InterPro" id="IPR006674">
    <property type="entry name" value="HD_domain"/>
</dbReference>
<dbReference type="PROSITE" id="PS51831">
    <property type="entry name" value="HD"/>
    <property type="match status" value="1"/>
</dbReference>
<dbReference type="Proteomes" id="UP000234331">
    <property type="component" value="Unassembled WGS sequence"/>
</dbReference>
<dbReference type="SUPFAM" id="SSF55021">
    <property type="entry name" value="ACT-like"/>
    <property type="match status" value="1"/>
</dbReference>
<evidence type="ECO:0000259" key="5">
    <source>
        <dbReference type="PROSITE" id="PS51831"/>
    </source>
</evidence>
<dbReference type="OrthoDB" id="9805041at2"/>
<comment type="pathway">
    <text evidence="1">Purine metabolism.</text>
</comment>
<dbReference type="EMBL" id="FZMO01000468">
    <property type="protein sequence ID" value="SNQ50758.1"/>
    <property type="molecule type" value="Genomic_DNA"/>
</dbReference>
<sequence>MDADTVGAGLPAGGGLSPALSRADADDPSRALSAARQASVRLAHLARRMATPRMSQVPPELRGIVEAHRDVHPRADLATLVHAYGVAERLHAGQMRRSGDPYISHPLAVTEALAELGVDTTTLVAALLHDTVEDTGYSLDAVTEEFGGEVANLVDGVTKLDKMRFGEAAEAETLRKLIVALARDYRVLVIKIADRLHNMRTLDFMSPAKQVKISRVTLEILAPLAHRLGVSVIKRELEDRAFAVLHPAEHARIAAIVDEFTAAERESDSVGAMVTRLRGGLASARIDGEVAVRASHLFSIYKRAQERARPPQDYTDIVRVLVLVDEVTDCYAALGVIHALWRPVPGRLRDFVATPKFNMYQSLHTTVVDDAGRSIDIQIRTLSMHRLAETGIVARPVGPGADGARLEGLSWLHSLLDWQEDTVDSDEFLESLSSDLESDEVLAFTPKGRMIALPARSSPVDVAYAVHTDIGHRAIGARVNGRLVPLHTRLRNGDVVEILTSNLPGAGPSEDWLRFVRTSRARVRIRRRLARQRRDAANAAIRQVGADSAPEGGVAADGTAGEVAAQLAGIDRSAGGATTGTAPRPVAETATAAVDGTTAHGTTAHGTHGEDVRVGDVPAHPTASAAGVEDAPAGTAGVDSALAADHDHAAEDEGNAAGPPAGDLPAAARATPAPPAAAAPTACVATGPATEPAPGGGAAHGARDDAGADAVAAAGGPAAEGLEGVTVAAGRGGRRAAGRDRGRAVEGAASSRQALRRGAPSLVAVVDDGTGTRTPVRLARCCLPLPGDAVVGLTTHGSSVSLHRCECANATEVRAERERLTVAVWSAPDVATFPAEIGVEAFDRYGLLADITEVLSETSVSVRAASTATSEDRVAHARFTIEVTGPGQLDAVLSAVRGVGGVYDSYRVCQTQPPATPARRTSRDVQPPTRH</sequence>